<evidence type="ECO:0000259" key="2">
    <source>
        <dbReference type="Pfam" id="PF01551"/>
    </source>
</evidence>
<reference evidence="4 5" key="1">
    <citation type="submission" date="2020-04" db="EMBL/GenBank/DDBJ databases">
        <authorList>
            <person name="Abaymova A."/>
            <person name="Teymurazov M."/>
            <person name="Tazyna O."/>
            <person name="Chatushin Y."/>
            <person name="Svetoch E."/>
            <person name="Pereligyn V."/>
            <person name="Pohylenko V."/>
            <person name="Platonov M."/>
            <person name="Kartsev N."/>
            <person name="Skryabin Y."/>
            <person name="Sizova A."/>
            <person name="Solomentsev V."/>
            <person name="Kislichkina A."/>
            <person name="Bogun A."/>
        </authorList>
    </citation>
    <scope>NUCLEOTIDE SEQUENCE [LARGE SCALE GENOMIC DNA]</scope>
    <source>
        <strain evidence="5">SCPM-O-B-8398 (E28)</strain>
    </source>
</reference>
<gene>
    <name evidence="4" type="ORF">HI921_14335</name>
</gene>
<dbReference type="AlphaFoldDB" id="A0A848N0S7"/>
<dbReference type="SUPFAM" id="SSF51261">
    <property type="entry name" value="Duplicated hybrid motif"/>
    <property type="match status" value="1"/>
</dbReference>
<dbReference type="InterPro" id="IPR016047">
    <property type="entry name" value="M23ase_b-sheet_dom"/>
</dbReference>
<dbReference type="PANTHER" id="PTHR21666">
    <property type="entry name" value="PEPTIDASE-RELATED"/>
    <property type="match status" value="1"/>
</dbReference>
<sequence length="332" mass="36083">MKKFLMIQILPSLIFIGLGFLLLVGLFATGNQQTLNSEVSSVGSICSPSGEYNKDQIDEVLERAGAFKGQRAAFEHASKKHNVDPVLMIAISIHETGWGTSRALLEHNNPSGQMRGNQIIHFDTLEDGLEMTGQTLNNLWNERGLNTVEKLGSAYAPVGAGNDPTNLNIHWAPTIHKFIDELGGLSGGCEGESVEGDLVTGSDGFAIPVKNYTFTSPYGPRWGSFHRGIDLAAPEGEPIYAAKDGIVSRSEYHFSWGNYVTITHEGGATTLYAHNQRNVVTVGQKVKQGELISYMGSTGHSTGPHLHLELCLDNSLAQDRLIDPYPVFFGNK</sequence>
<dbReference type="Proteomes" id="UP000557857">
    <property type="component" value="Unassembled WGS sequence"/>
</dbReference>
<dbReference type="PANTHER" id="PTHR21666:SF270">
    <property type="entry name" value="MUREIN HYDROLASE ACTIVATOR ENVC"/>
    <property type="match status" value="1"/>
</dbReference>
<dbReference type="Pfam" id="PF01551">
    <property type="entry name" value="Peptidase_M23"/>
    <property type="match status" value="1"/>
</dbReference>
<evidence type="ECO:0000256" key="1">
    <source>
        <dbReference type="ARBA" id="ARBA00010266"/>
    </source>
</evidence>
<dbReference type="GO" id="GO:0004222">
    <property type="term" value="F:metalloendopeptidase activity"/>
    <property type="evidence" value="ECO:0007669"/>
    <property type="project" value="TreeGrafter"/>
</dbReference>
<dbReference type="Gene3D" id="1.10.530.10">
    <property type="match status" value="1"/>
</dbReference>
<protein>
    <submittedName>
        <fullName evidence="4">Peptidoglycan DD-metalloendopeptidase family protein</fullName>
    </submittedName>
</protein>
<dbReference type="InterPro" id="IPR011055">
    <property type="entry name" value="Dup_hybrid_motif"/>
</dbReference>
<proteinExistence type="inferred from homology"/>
<name>A0A848N0S7_ENTMU</name>
<evidence type="ECO:0000313" key="4">
    <source>
        <dbReference type="EMBL" id="NMP59621.1"/>
    </source>
</evidence>
<comment type="similarity">
    <text evidence="1">Belongs to the glycosyl hydrolase 73 family.</text>
</comment>
<dbReference type="GO" id="GO:0004040">
    <property type="term" value="F:amidase activity"/>
    <property type="evidence" value="ECO:0007669"/>
    <property type="project" value="InterPro"/>
</dbReference>
<accession>A0A848N0S7</accession>
<evidence type="ECO:0000313" key="5">
    <source>
        <dbReference type="Proteomes" id="UP000557857"/>
    </source>
</evidence>
<organism evidence="4 5">
    <name type="scientific">Enterococcus mundtii</name>
    <dbReference type="NCBI Taxonomy" id="53346"/>
    <lineage>
        <taxon>Bacteria</taxon>
        <taxon>Bacillati</taxon>
        <taxon>Bacillota</taxon>
        <taxon>Bacilli</taxon>
        <taxon>Lactobacillales</taxon>
        <taxon>Enterococcaceae</taxon>
        <taxon>Enterococcus</taxon>
    </lineage>
</organism>
<evidence type="ECO:0000259" key="3">
    <source>
        <dbReference type="Pfam" id="PF01832"/>
    </source>
</evidence>
<dbReference type="Gene3D" id="2.70.70.10">
    <property type="entry name" value="Glucose Permease (Domain IIA)"/>
    <property type="match status" value="1"/>
</dbReference>
<dbReference type="RefSeq" id="WP_169059145.1">
    <property type="nucleotide sequence ID" value="NZ_JABCAG010000065.1"/>
</dbReference>
<dbReference type="Pfam" id="PF01832">
    <property type="entry name" value="Glucosaminidase"/>
    <property type="match status" value="1"/>
</dbReference>
<feature type="domain" description="Mannosyl-glycoprotein endo-beta-N-acetylglucosamidase-like" evidence="3">
    <location>
        <begin position="73"/>
        <end position="141"/>
    </location>
</feature>
<comment type="caution">
    <text evidence="4">The sequence shown here is derived from an EMBL/GenBank/DDBJ whole genome shotgun (WGS) entry which is preliminary data.</text>
</comment>
<dbReference type="EMBL" id="JABCAG010000065">
    <property type="protein sequence ID" value="NMP59621.1"/>
    <property type="molecule type" value="Genomic_DNA"/>
</dbReference>
<dbReference type="InterPro" id="IPR002901">
    <property type="entry name" value="MGlyc_endo_b_GlcNAc-like_dom"/>
</dbReference>
<dbReference type="InterPro" id="IPR050570">
    <property type="entry name" value="Cell_wall_metabolism_enzyme"/>
</dbReference>
<dbReference type="CDD" id="cd12797">
    <property type="entry name" value="M23_peptidase"/>
    <property type="match status" value="1"/>
</dbReference>
<feature type="domain" description="M23ase beta-sheet core" evidence="2">
    <location>
        <begin position="225"/>
        <end position="311"/>
    </location>
</feature>